<accession>A0A0F4Q3K4</accession>
<dbReference type="EMBL" id="JXXZ01000001">
    <property type="protein sequence ID" value="KJZ02281.1"/>
    <property type="molecule type" value="Genomic_DNA"/>
</dbReference>
<dbReference type="AlphaFoldDB" id="A0A0F4Q3K4"/>
<dbReference type="Pfam" id="PF11964">
    <property type="entry name" value="SpoIIAA-like"/>
    <property type="match status" value="1"/>
</dbReference>
<sequence>MAKDGLKVDIERHQQRIYIALVLTGTLNHEHYQLLTPLFASALADIDEPIVDVFIDASQLGGFTTRAMWDDFKLGVIHRKQFKRIALYGHKRWQSFAASVANWFVSGEVKYFDDPRAAIAWLSEH</sequence>
<dbReference type="OrthoDB" id="555504at2"/>
<dbReference type="PATRIC" id="fig|151081.8.peg.1385"/>
<dbReference type="Proteomes" id="UP000033664">
    <property type="component" value="Unassembled WGS sequence"/>
</dbReference>
<evidence type="ECO:0000313" key="1">
    <source>
        <dbReference type="EMBL" id="KJZ02281.1"/>
    </source>
</evidence>
<name>A0A0F4Q3K4_9GAMM</name>
<dbReference type="Gene3D" id="3.40.50.10600">
    <property type="entry name" value="SpoIIaa-like domains"/>
    <property type="match status" value="1"/>
</dbReference>
<keyword evidence="2" id="KW-1185">Reference proteome</keyword>
<dbReference type="GeneID" id="58227069"/>
<evidence type="ECO:0008006" key="3">
    <source>
        <dbReference type="Google" id="ProtNLM"/>
    </source>
</evidence>
<proteinExistence type="predicted"/>
<evidence type="ECO:0000313" key="2">
    <source>
        <dbReference type="Proteomes" id="UP000033664"/>
    </source>
</evidence>
<protein>
    <recommendedName>
        <fullName evidence="3">STAS/SEC14 domain-containing protein</fullName>
    </recommendedName>
</protein>
<comment type="caution">
    <text evidence="1">The sequence shown here is derived from an EMBL/GenBank/DDBJ whole genome shotgun (WGS) entry which is preliminary data.</text>
</comment>
<gene>
    <name evidence="1" type="ORF">TW72_01035</name>
</gene>
<dbReference type="SUPFAM" id="SSF52091">
    <property type="entry name" value="SpoIIaa-like"/>
    <property type="match status" value="1"/>
</dbReference>
<dbReference type="InterPro" id="IPR021866">
    <property type="entry name" value="SpoIIAA-like"/>
</dbReference>
<dbReference type="eggNOG" id="ENOG5032S70">
    <property type="taxonomic scope" value="Bacteria"/>
</dbReference>
<dbReference type="RefSeq" id="WP_045979012.1">
    <property type="nucleotide sequence ID" value="NZ_JXXY01000005.1"/>
</dbReference>
<reference evidence="1 2" key="1">
    <citation type="journal article" date="2015" name="BMC Genomics">
        <title>Genome mining reveals unlocked bioactive potential of marine Gram-negative bacteria.</title>
        <authorList>
            <person name="Machado H."/>
            <person name="Sonnenschein E.C."/>
            <person name="Melchiorsen J."/>
            <person name="Gram L."/>
        </authorList>
    </citation>
    <scope>NUCLEOTIDE SEQUENCE [LARGE SCALE GENOMIC DNA]</scope>
    <source>
        <strain evidence="1 2">S3137</strain>
    </source>
</reference>
<dbReference type="InterPro" id="IPR036513">
    <property type="entry name" value="STAS_dom_sf"/>
</dbReference>
<organism evidence="1 2">
    <name type="scientific">Pseudoalteromonas ruthenica</name>
    <dbReference type="NCBI Taxonomy" id="151081"/>
    <lineage>
        <taxon>Bacteria</taxon>
        <taxon>Pseudomonadati</taxon>
        <taxon>Pseudomonadota</taxon>
        <taxon>Gammaproteobacteria</taxon>
        <taxon>Alteromonadales</taxon>
        <taxon>Pseudoalteromonadaceae</taxon>
        <taxon>Pseudoalteromonas</taxon>
    </lineage>
</organism>
<dbReference type="InterPro" id="IPR038396">
    <property type="entry name" value="SpoIIAA-like_sf"/>
</dbReference>